<dbReference type="Pfam" id="PF15073">
    <property type="entry name" value="SPATA48"/>
    <property type="match status" value="1"/>
</dbReference>
<accession>A0AAV2IJN6</accession>
<dbReference type="EMBL" id="CAXITT010000806">
    <property type="protein sequence ID" value="CAL1546398.1"/>
    <property type="molecule type" value="Genomic_DNA"/>
</dbReference>
<dbReference type="PANTHER" id="PTHR34759">
    <property type="entry name" value="SPERMATOGENESIS-ASSOCIATED PROTEIN 48"/>
    <property type="match status" value="1"/>
</dbReference>
<comment type="caution">
    <text evidence="1">The sequence shown here is derived from an EMBL/GenBank/DDBJ whole genome shotgun (WGS) entry which is preliminary data.</text>
</comment>
<proteinExistence type="predicted"/>
<reference evidence="1 2" key="1">
    <citation type="submission" date="2024-04" db="EMBL/GenBank/DDBJ databases">
        <authorList>
            <consortium name="Genoscope - CEA"/>
            <person name="William W."/>
        </authorList>
    </citation>
    <scope>NUCLEOTIDE SEQUENCE [LARGE SCALE GENOMIC DNA]</scope>
</reference>
<evidence type="ECO:0000313" key="2">
    <source>
        <dbReference type="Proteomes" id="UP001497497"/>
    </source>
</evidence>
<evidence type="ECO:0000313" key="1">
    <source>
        <dbReference type="EMBL" id="CAL1546398.1"/>
    </source>
</evidence>
<name>A0AAV2IJN6_LYMST</name>
<organism evidence="1 2">
    <name type="scientific">Lymnaea stagnalis</name>
    <name type="common">Great pond snail</name>
    <name type="synonym">Helix stagnalis</name>
    <dbReference type="NCBI Taxonomy" id="6523"/>
    <lineage>
        <taxon>Eukaryota</taxon>
        <taxon>Metazoa</taxon>
        <taxon>Spiralia</taxon>
        <taxon>Lophotrochozoa</taxon>
        <taxon>Mollusca</taxon>
        <taxon>Gastropoda</taxon>
        <taxon>Heterobranchia</taxon>
        <taxon>Euthyneura</taxon>
        <taxon>Panpulmonata</taxon>
        <taxon>Hygrophila</taxon>
        <taxon>Lymnaeoidea</taxon>
        <taxon>Lymnaeidae</taxon>
        <taxon>Lymnaea</taxon>
    </lineage>
</organism>
<dbReference type="PANTHER" id="PTHR34759:SF1">
    <property type="entry name" value="SPERMATOGENESIS-ASSOCIATED PROTEIN 48"/>
    <property type="match status" value="1"/>
</dbReference>
<keyword evidence="2" id="KW-1185">Reference proteome</keyword>
<protein>
    <submittedName>
        <fullName evidence="1">Uncharacterized protein</fullName>
    </submittedName>
</protein>
<gene>
    <name evidence="1" type="ORF">GSLYS_00019775001</name>
</gene>
<sequence length="409" mass="46709">MITESNYLITPVTNFRARDDAIKQISDKRRIRHMRFPTLKFRHDLDSFQETESSNNVFKKWNNEGEFHANAPSRAYDNIIDPTSGFVSAGGDGDRNTGHTMIRSLVQNNTTPQSRIPKCQNTVRKDATAPPELRREETWSTGAPTLWNSNKTLDVVLRSKLGGWTSDGSTVKATEKSRRPQQKLYLQTAPVDRQIQHNRDKLALKYQYGTSTQRAYEEVPWDSLLPPKLWPPISTMESKPDTVAQCCQNNRFAASAQEWQAVGKGLESFLPRNGYYKDGTIEFCTPYPRIQQIPHYSGCVGAENLDEIDNLKIEFKPYSVKRNLIPRPTETSHCPNIPLYTGCTLWQGYYTPAHSHEVNSQYVQPSGNRFELLQSPELEHKRKAEFSKMVTLVPPGNPFNNIDKTQIIM</sequence>
<dbReference type="AlphaFoldDB" id="A0AAV2IJN6"/>
<dbReference type="Proteomes" id="UP001497497">
    <property type="component" value="Unassembled WGS sequence"/>
</dbReference>
<dbReference type="InterPro" id="IPR027867">
    <property type="entry name" value="SPATA48"/>
</dbReference>